<organism evidence="2">
    <name type="scientific">Rhipicephalus zambeziensis</name>
    <dbReference type="NCBI Taxonomy" id="60191"/>
    <lineage>
        <taxon>Eukaryota</taxon>
        <taxon>Metazoa</taxon>
        <taxon>Ecdysozoa</taxon>
        <taxon>Arthropoda</taxon>
        <taxon>Chelicerata</taxon>
        <taxon>Arachnida</taxon>
        <taxon>Acari</taxon>
        <taxon>Parasitiformes</taxon>
        <taxon>Ixodida</taxon>
        <taxon>Ixodoidea</taxon>
        <taxon>Ixodidae</taxon>
        <taxon>Rhipicephalinae</taxon>
        <taxon>Rhipicephalus</taxon>
        <taxon>Rhipicephalus</taxon>
    </lineage>
</organism>
<dbReference type="AlphaFoldDB" id="A0A224YFU7"/>
<sequence length="122" mass="14323">MRVECEARKKRERERERVCSCLPLPGLNSILRAVINFVHSHTCRFFVMKLHGLYLQVPRRDVRFCSSSFNFPLIILTMLLLLLYARSLFCCRDVVKTNECVIRCLSRRGLGYEGLSITYCSW</sequence>
<dbReference type="EMBL" id="GFPF01001516">
    <property type="protein sequence ID" value="MAA12662.1"/>
    <property type="molecule type" value="Transcribed_RNA"/>
</dbReference>
<accession>A0A224YFU7</accession>
<name>A0A224YFU7_9ACAR</name>
<evidence type="ECO:0000313" key="2">
    <source>
        <dbReference type="EMBL" id="MAA12662.1"/>
    </source>
</evidence>
<protein>
    <recommendedName>
        <fullName evidence="3">Transmembrane protein</fullName>
    </recommendedName>
</protein>
<reference evidence="2" key="1">
    <citation type="journal article" date="2017" name="Parasit. Vectors">
        <title>Sialotranscriptomics of Rhipicephalus zambeziensis reveals intricate expression profiles of secretory proteins and suggests tight temporal transcriptional regulation during blood-feeding.</title>
        <authorList>
            <person name="de Castro M.H."/>
            <person name="de Klerk D."/>
            <person name="Pienaar R."/>
            <person name="Rees D.J.G."/>
            <person name="Mans B.J."/>
        </authorList>
    </citation>
    <scope>NUCLEOTIDE SEQUENCE</scope>
    <source>
        <tissue evidence="2">Salivary glands</tissue>
    </source>
</reference>
<keyword evidence="1" id="KW-1133">Transmembrane helix</keyword>
<feature type="transmembrane region" description="Helical" evidence="1">
    <location>
        <begin position="69"/>
        <end position="89"/>
    </location>
</feature>
<proteinExistence type="predicted"/>
<keyword evidence="1" id="KW-0472">Membrane</keyword>
<keyword evidence="1" id="KW-0812">Transmembrane</keyword>
<evidence type="ECO:0008006" key="3">
    <source>
        <dbReference type="Google" id="ProtNLM"/>
    </source>
</evidence>
<evidence type="ECO:0000256" key="1">
    <source>
        <dbReference type="SAM" id="Phobius"/>
    </source>
</evidence>